<feature type="domain" description="CCHC-type" evidence="3">
    <location>
        <begin position="154"/>
        <end position="167"/>
    </location>
</feature>
<feature type="region of interest" description="Disordered" evidence="2">
    <location>
        <begin position="255"/>
        <end position="274"/>
    </location>
</feature>
<dbReference type="GO" id="GO:0008270">
    <property type="term" value="F:zinc ion binding"/>
    <property type="evidence" value="ECO:0007669"/>
    <property type="project" value="UniProtKB-KW"/>
</dbReference>
<dbReference type="EMBL" id="BKCJ010002100">
    <property type="protein sequence ID" value="GEU46253.1"/>
    <property type="molecule type" value="Genomic_DNA"/>
</dbReference>
<evidence type="ECO:0000259" key="3">
    <source>
        <dbReference type="PROSITE" id="PS50158"/>
    </source>
</evidence>
<keyword evidence="1" id="KW-0862">Zinc</keyword>
<keyword evidence="4" id="KW-0378">Hydrolase</keyword>
<protein>
    <submittedName>
        <fullName evidence="4">Ubiquitin hydrolase</fullName>
    </submittedName>
</protein>
<evidence type="ECO:0000256" key="1">
    <source>
        <dbReference type="PROSITE-ProRule" id="PRU00047"/>
    </source>
</evidence>
<dbReference type="InterPro" id="IPR001878">
    <property type="entry name" value="Znf_CCHC"/>
</dbReference>
<accession>A0A6L2K9W4</accession>
<dbReference type="GO" id="GO:0016787">
    <property type="term" value="F:hydrolase activity"/>
    <property type="evidence" value="ECO:0007669"/>
    <property type="project" value="UniProtKB-KW"/>
</dbReference>
<dbReference type="PROSITE" id="PS50158">
    <property type="entry name" value="ZF_CCHC"/>
    <property type="match status" value="1"/>
</dbReference>
<proteinExistence type="predicted"/>
<name>A0A6L2K9W4_TANCI</name>
<dbReference type="AlphaFoldDB" id="A0A6L2K9W4"/>
<evidence type="ECO:0000256" key="2">
    <source>
        <dbReference type="SAM" id="MobiDB-lite"/>
    </source>
</evidence>
<feature type="region of interest" description="Disordered" evidence="2">
    <location>
        <begin position="177"/>
        <end position="203"/>
    </location>
</feature>
<sequence length="274" mass="31537">MSHAALKIRLLRKKKEGVDGKLAGLLTALKDLDNLIESQRSDKNKEILGYSVVPPHPAQLYLSPKKDLSWTGLPECADDTVTDYSRPSPTVEIDKAAERSTTNKVETVKKPDVRYAELYRKPTKKSIIRGNQRNWNNLKSQQLGENFVRKNRACFNCGHFDHLSYDCGLGVKKGTTRPHNNTHKSMPPRPAIHRPYRPPMRPIRPNMNAAQPKRTSFYKHVHSYNKRPFQETTQDLMIILIQRVQRLERELKARTPKVDRGRSRSAMAWVPKKV</sequence>
<gene>
    <name evidence="4" type="ORF">Tci_018231</name>
</gene>
<keyword evidence="1" id="KW-0479">Metal-binding</keyword>
<organism evidence="4">
    <name type="scientific">Tanacetum cinerariifolium</name>
    <name type="common">Dalmatian daisy</name>
    <name type="synonym">Chrysanthemum cinerariifolium</name>
    <dbReference type="NCBI Taxonomy" id="118510"/>
    <lineage>
        <taxon>Eukaryota</taxon>
        <taxon>Viridiplantae</taxon>
        <taxon>Streptophyta</taxon>
        <taxon>Embryophyta</taxon>
        <taxon>Tracheophyta</taxon>
        <taxon>Spermatophyta</taxon>
        <taxon>Magnoliopsida</taxon>
        <taxon>eudicotyledons</taxon>
        <taxon>Gunneridae</taxon>
        <taxon>Pentapetalae</taxon>
        <taxon>asterids</taxon>
        <taxon>campanulids</taxon>
        <taxon>Asterales</taxon>
        <taxon>Asteraceae</taxon>
        <taxon>Asteroideae</taxon>
        <taxon>Anthemideae</taxon>
        <taxon>Anthemidinae</taxon>
        <taxon>Tanacetum</taxon>
    </lineage>
</organism>
<comment type="caution">
    <text evidence="4">The sequence shown here is derived from an EMBL/GenBank/DDBJ whole genome shotgun (WGS) entry which is preliminary data.</text>
</comment>
<keyword evidence="1" id="KW-0863">Zinc-finger</keyword>
<evidence type="ECO:0000313" key="4">
    <source>
        <dbReference type="EMBL" id="GEU46253.1"/>
    </source>
</evidence>
<dbReference type="GO" id="GO:0003676">
    <property type="term" value="F:nucleic acid binding"/>
    <property type="evidence" value="ECO:0007669"/>
    <property type="project" value="InterPro"/>
</dbReference>
<reference evidence="4" key="1">
    <citation type="journal article" date="2019" name="Sci. Rep.">
        <title>Draft genome of Tanacetum cinerariifolium, the natural source of mosquito coil.</title>
        <authorList>
            <person name="Yamashiro T."/>
            <person name="Shiraishi A."/>
            <person name="Satake H."/>
            <person name="Nakayama K."/>
        </authorList>
    </citation>
    <scope>NUCLEOTIDE SEQUENCE</scope>
</reference>